<reference evidence="3 4" key="1">
    <citation type="journal article" date="2017" name="New Microbes New Infect">
        <title>Genome sequence of 'Leucobacter massiliensis' sp. nov. isolated from human pharynx after travel to the 2014 Hajj.</title>
        <authorList>
            <person name="Leangapichart T."/>
            <person name="Gautret P."/>
            <person name="Nguyen T.T."/>
            <person name="Armstrong N."/>
            <person name="Rolain J.M."/>
        </authorList>
    </citation>
    <scope>NUCLEOTIDE SEQUENCE [LARGE SCALE GENOMIC DNA]</scope>
    <source>
        <strain evidence="3 4">122RC15</strain>
    </source>
</reference>
<name>A0A2S9QL97_9MICO</name>
<feature type="compositionally biased region" description="Low complexity" evidence="1">
    <location>
        <begin position="140"/>
        <end position="150"/>
    </location>
</feature>
<dbReference type="RefSeq" id="WP_105806059.1">
    <property type="nucleotide sequence ID" value="NZ_MWZD01000020.1"/>
</dbReference>
<dbReference type="AlphaFoldDB" id="A0A2S9QL97"/>
<dbReference type="OrthoDB" id="3785402at2"/>
<gene>
    <name evidence="3" type="ORF">B4915_11965</name>
</gene>
<dbReference type="InterPro" id="IPR003594">
    <property type="entry name" value="HATPase_dom"/>
</dbReference>
<dbReference type="Pfam" id="PF13581">
    <property type="entry name" value="HATPase_c_2"/>
    <property type="match status" value="1"/>
</dbReference>
<proteinExistence type="predicted"/>
<sequence length="173" mass="17836">MGAERTEPRVLRLRGAAELSFVDRALDALDGLWAASPELPARERTLFALAVAETLTNIVEHGSGGGAARAGSGEPEVEIRLSVELDLGAVPRELRATIRDSAAPAAIDWGSVAMPGGEAESGRGLALARSVLDEFRHEPAAASAPGAEAPRGNTWVLGKRLGPEPDSAGDPGS</sequence>
<accession>A0A2S9QL97</accession>
<dbReference type="Proteomes" id="UP000238650">
    <property type="component" value="Unassembled WGS sequence"/>
</dbReference>
<dbReference type="Gene3D" id="3.30.565.10">
    <property type="entry name" value="Histidine kinase-like ATPase, C-terminal domain"/>
    <property type="match status" value="1"/>
</dbReference>
<evidence type="ECO:0000313" key="3">
    <source>
        <dbReference type="EMBL" id="PRI10366.1"/>
    </source>
</evidence>
<dbReference type="InterPro" id="IPR036890">
    <property type="entry name" value="HATPase_C_sf"/>
</dbReference>
<organism evidence="3 4">
    <name type="scientific">Leucobacter massiliensis</name>
    <dbReference type="NCBI Taxonomy" id="1686285"/>
    <lineage>
        <taxon>Bacteria</taxon>
        <taxon>Bacillati</taxon>
        <taxon>Actinomycetota</taxon>
        <taxon>Actinomycetes</taxon>
        <taxon>Micrococcales</taxon>
        <taxon>Microbacteriaceae</taxon>
        <taxon>Leucobacter</taxon>
    </lineage>
</organism>
<comment type="caution">
    <text evidence="3">The sequence shown here is derived from an EMBL/GenBank/DDBJ whole genome shotgun (WGS) entry which is preliminary data.</text>
</comment>
<evidence type="ECO:0000259" key="2">
    <source>
        <dbReference type="Pfam" id="PF13581"/>
    </source>
</evidence>
<feature type="region of interest" description="Disordered" evidence="1">
    <location>
        <begin position="138"/>
        <end position="173"/>
    </location>
</feature>
<evidence type="ECO:0000256" key="1">
    <source>
        <dbReference type="SAM" id="MobiDB-lite"/>
    </source>
</evidence>
<feature type="domain" description="Histidine kinase/HSP90-like ATPase" evidence="2">
    <location>
        <begin position="22"/>
        <end position="137"/>
    </location>
</feature>
<keyword evidence="4" id="KW-1185">Reference proteome</keyword>
<protein>
    <recommendedName>
        <fullName evidence="2">Histidine kinase/HSP90-like ATPase domain-containing protein</fullName>
    </recommendedName>
</protein>
<evidence type="ECO:0000313" key="4">
    <source>
        <dbReference type="Proteomes" id="UP000238650"/>
    </source>
</evidence>
<dbReference type="EMBL" id="MWZD01000020">
    <property type="protein sequence ID" value="PRI10366.1"/>
    <property type="molecule type" value="Genomic_DNA"/>
</dbReference>